<proteinExistence type="predicted"/>
<name>A0A937CT98_9BURK</name>
<keyword evidence="2" id="KW-0067">ATP-binding</keyword>
<dbReference type="Proteomes" id="UP000599109">
    <property type="component" value="Unassembled WGS sequence"/>
</dbReference>
<protein>
    <submittedName>
        <fullName evidence="3">CpsD/CapB family tyrosine-protein kinase</fullName>
    </submittedName>
</protein>
<keyword evidence="1" id="KW-0547">Nucleotide-binding</keyword>
<dbReference type="PANTHER" id="PTHR32309:SF31">
    <property type="entry name" value="CAPSULAR EXOPOLYSACCHARIDE FAMILY"/>
    <property type="match status" value="1"/>
</dbReference>
<dbReference type="CDD" id="cd05387">
    <property type="entry name" value="BY-kinase"/>
    <property type="match status" value="1"/>
</dbReference>
<evidence type="ECO:0000256" key="2">
    <source>
        <dbReference type="ARBA" id="ARBA00022840"/>
    </source>
</evidence>
<sequence>MERIKLAIERARQLTLTQHDSVVSAAVRSAPPEPDTPAAADRGVAVNLLPLDAGHLERHRVVTLDQGNPLRQSFDLLRTQVLQKMQEHGWRTIAVTSPSMQSGKTVVAINLALSIAHHPSRTALLVDFDLRRPRVASCLGLPDEHSLNEVLDGKAELGSAIVHAGIPGFQVLPTRRKMPGAAEVLASERVGRIISTLRDDNPERIIVFDLPPVTAVDDVIAVLPHMDCVLLIVGSGSSTKREIEASRRHLARFNLLGFVVNKVNQRTARNAYY</sequence>
<dbReference type="InterPro" id="IPR005702">
    <property type="entry name" value="Wzc-like_C"/>
</dbReference>
<dbReference type="Gene3D" id="3.40.50.300">
    <property type="entry name" value="P-loop containing nucleotide triphosphate hydrolases"/>
    <property type="match status" value="1"/>
</dbReference>
<dbReference type="EMBL" id="JAEQNE010000002">
    <property type="protein sequence ID" value="MBL0392026.1"/>
    <property type="molecule type" value="Genomic_DNA"/>
</dbReference>
<dbReference type="GO" id="GO:0016301">
    <property type="term" value="F:kinase activity"/>
    <property type="evidence" value="ECO:0007669"/>
    <property type="project" value="UniProtKB-KW"/>
</dbReference>
<keyword evidence="3" id="KW-0808">Transferase</keyword>
<evidence type="ECO:0000256" key="1">
    <source>
        <dbReference type="ARBA" id="ARBA00022741"/>
    </source>
</evidence>
<dbReference type="InterPro" id="IPR050445">
    <property type="entry name" value="Bact_polysacc_biosynth/exp"/>
</dbReference>
<comment type="caution">
    <text evidence="3">The sequence shown here is derived from an EMBL/GenBank/DDBJ whole genome shotgun (WGS) entry which is preliminary data.</text>
</comment>
<dbReference type="RefSeq" id="WP_201674613.1">
    <property type="nucleotide sequence ID" value="NZ_JAEQNE010000002.1"/>
</dbReference>
<reference evidence="3 4" key="1">
    <citation type="journal article" date="2017" name="Int. J. Syst. Evol. Microbiol.">
        <title>Ramlibacter monticola sp. nov., isolated from forest soil.</title>
        <authorList>
            <person name="Chaudhary D.K."/>
            <person name="Kim J."/>
        </authorList>
    </citation>
    <scope>NUCLEOTIDE SEQUENCE [LARGE SCALE GENOMIC DNA]</scope>
    <source>
        <strain evidence="3 4">KACC 19175</strain>
    </source>
</reference>
<organism evidence="3 4">
    <name type="scientific">Ramlibacter monticola</name>
    <dbReference type="NCBI Taxonomy" id="1926872"/>
    <lineage>
        <taxon>Bacteria</taxon>
        <taxon>Pseudomonadati</taxon>
        <taxon>Pseudomonadota</taxon>
        <taxon>Betaproteobacteria</taxon>
        <taxon>Burkholderiales</taxon>
        <taxon>Comamonadaceae</taxon>
        <taxon>Ramlibacter</taxon>
    </lineage>
</organism>
<keyword evidence="3" id="KW-0418">Kinase</keyword>
<dbReference type="SUPFAM" id="SSF52540">
    <property type="entry name" value="P-loop containing nucleoside triphosphate hydrolases"/>
    <property type="match status" value="1"/>
</dbReference>
<dbReference type="AlphaFoldDB" id="A0A937CT98"/>
<evidence type="ECO:0000313" key="3">
    <source>
        <dbReference type="EMBL" id="MBL0392026.1"/>
    </source>
</evidence>
<keyword evidence="4" id="KW-1185">Reference proteome</keyword>
<accession>A0A937CT98</accession>
<gene>
    <name evidence="3" type="ORF">JJ685_12870</name>
</gene>
<dbReference type="InterPro" id="IPR027417">
    <property type="entry name" value="P-loop_NTPase"/>
</dbReference>
<dbReference type="PANTHER" id="PTHR32309">
    <property type="entry name" value="TYROSINE-PROTEIN KINASE"/>
    <property type="match status" value="1"/>
</dbReference>
<evidence type="ECO:0000313" key="4">
    <source>
        <dbReference type="Proteomes" id="UP000599109"/>
    </source>
</evidence>